<organism evidence="1 2">
    <name type="scientific">Acinetobacter bereziniae</name>
    <name type="common">Acinetobacter genomosp. 10</name>
    <dbReference type="NCBI Taxonomy" id="106648"/>
    <lineage>
        <taxon>Bacteria</taxon>
        <taxon>Pseudomonadati</taxon>
        <taxon>Pseudomonadota</taxon>
        <taxon>Gammaproteobacteria</taxon>
        <taxon>Moraxellales</taxon>
        <taxon>Moraxellaceae</taxon>
        <taxon>Acinetobacter</taxon>
    </lineage>
</organism>
<accession>A0A833PFE0</accession>
<sequence>MAASEEEDNGVASVIAVGYDLEKDETLYAEANWVLIERIADDGGSAEMIQIDSLKGFAEQICPRTAYC</sequence>
<comment type="caution">
    <text evidence="1">The sequence shown here is derived from an EMBL/GenBank/DDBJ whole genome shotgun (WGS) entry which is preliminary data.</text>
</comment>
<name>A0A833PFE0_ACIBZ</name>
<proteinExistence type="predicted"/>
<protein>
    <submittedName>
        <fullName evidence="1">Uncharacterized protein</fullName>
    </submittedName>
</protein>
<evidence type="ECO:0000313" key="2">
    <source>
        <dbReference type="Proteomes" id="UP000490535"/>
    </source>
</evidence>
<dbReference type="AlphaFoldDB" id="A0A833PFE0"/>
<dbReference type="Proteomes" id="UP000490535">
    <property type="component" value="Unassembled WGS sequence"/>
</dbReference>
<dbReference type="EMBL" id="WNDP01000002">
    <property type="protein sequence ID" value="KAF1028318.1"/>
    <property type="molecule type" value="Genomic_DNA"/>
</dbReference>
<reference evidence="2" key="1">
    <citation type="journal article" date="2020" name="MBio">
        <title>Horizontal gene transfer to a defensive symbiont with a reduced genome amongst a multipartite beetle microbiome.</title>
        <authorList>
            <person name="Waterworth S.C."/>
            <person name="Florez L.V."/>
            <person name="Rees E.R."/>
            <person name="Hertweck C."/>
            <person name="Kaltenpoth M."/>
            <person name="Kwan J.C."/>
        </authorList>
    </citation>
    <scope>NUCLEOTIDE SEQUENCE [LARGE SCALE GENOMIC DNA]</scope>
</reference>
<evidence type="ECO:0000313" key="1">
    <source>
        <dbReference type="EMBL" id="KAF1028318.1"/>
    </source>
</evidence>
<gene>
    <name evidence="1" type="ORF">GAK29_00198</name>
</gene>